<organism evidence="1 2">
    <name type="scientific">Mycena albidolilacea</name>
    <dbReference type="NCBI Taxonomy" id="1033008"/>
    <lineage>
        <taxon>Eukaryota</taxon>
        <taxon>Fungi</taxon>
        <taxon>Dikarya</taxon>
        <taxon>Basidiomycota</taxon>
        <taxon>Agaricomycotina</taxon>
        <taxon>Agaricomycetes</taxon>
        <taxon>Agaricomycetidae</taxon>
        <taxon>Agaricales</taxon>
        <taxon>Marasmiineae</taxon>
        <taxon>Mycenaceae</taxon>
        <taxon>Mycena</taxon>
    </lineage>
</organism>
<protein>
    <submittedName>
        <fullName evidence="1">Uncharacterized protein</fullName>
    </submittedName>
</protein>
<evidence type="ECO:0000313" key="1">
    <source>
        <dbReference type="EMBL" id="KAJ7302000.1"/>
    </source>
</evidence>
<name>A0AAD6YZ22_9AGAR</name>
<dbReference type="EMBL" id="JARIHO010000122">
    <property type="protein sequence ID" value="KAJ7302000.1"/>
    <property type="molecule type" value="Genomic_DNA"/>
</dbReference>
<comment type="caution">
    <text evidence="1">The sequence shown here is derived from an EMBL/GenBank/DDBJ whole genome shotgun (WGS) entry which is preliminary data.</text>
</comment>
<keyword evidence="2" id="KW-1185">Reference proteome</keyword>
<reference evidence="1" key="1">
    <citation type="submission" date="2023-03" db="EMBL/GenBank/DDBJ databases">
        <title>Massive genome expansion in bonnet fungi (Mycena s.s.) driven by repeated elements and novel gene families across ecological guilds.</title>
        <authorList>
            <consortium name="Lawrence Berkeley National Laboratory"/>
            <person name="Harder C.B."/>
            <person name="Miyauchi S."/>
            <person name="Viragh M."/>
            <person name="Kuo A."/>
            <person name="Thoen E."/>
            <person name="Andreopoulos B."/>
            <person name="Lu D."/>
            <person name="Skrede I."/>
            <person name="Drula E."/>
            <person name="Henrissat B."/>
            <person name="Morin E."/>
            <person name="Kohler A."/>
            <person name="Barry K."/>
            <person name="LaButti K."/>
            <person name="Morin E."/>
            <person name="Salamov A."/>
            <person name="Lipzen A."/>
            <person name="Mereny Z."/>
            <person name="Hegedus B."/>
            <person name="Baldrian P."/>
            <person name="Stursova M."/>
            <person name="Weitz H."/>
            <person name="Taylor A."/>
            <person name="Grigoriev I.V."/>
            <person name="Nagy L.G."/>
            <person name="Martin F."/>
            <person name="Kauserud H."/>
        </authorList>
    </citation>
    <scope>NUCLEOTIDE SEQUENCE</scope>
    <source>
        <strain evidence="1">CBHHK002</strain>
    </source>
</reference>
<accession>A0AAD6YZ22</accession>
<gene>
    <name evidence="1" type="ORF">DFH08DRAFT_673146</name>
</gene>
<proteinExistence type="predicted"/>
<sequence length="153" mass="17551">SWLPQAQYIFGCLDITSRFDEYGKSVFTHRDYFFFVKAVDYHLYLSESRETETLPLGFLFLCPLVNLQAKPPTWFRLPDCVAYWSLHPSGAEALSAEEANHHGFPDIEVRMDLLVRSWDDGVYTGICQFQEAKGFDPSSTEVAMELGCSLFQM</sequence>
<feature type="non-terminal residue" evidence="1">
    <location>
        <position position="153"/>
    </location>
</feature>
<feature type="non-terminal residue" evidence="1">
    <location>
        <position position="1"/>
    </location>
</feature>
<dbReference type="Proteomes" id="UP001218218">
    <property type="component" value="Unassembled WGS sequence"/>
</dbReference>
<dbReference type="AlphaFoldDB" id="A0AAD6YZ22"/>
<evidence type="ECO:0000313" key="2">
    <source>
        <dbReference type="Proteomes" id="UP001218218"/>
    </source>
</evidence>